<evidence type="ECO:0000313" key="2">
    <source>
        <dbReference type="EMBL" id="REH44641.1"/>
    </source>
</evidence>
<name>A0A3E0HFY9_9PSEU</name>
<reference evidence="2 3" key="1">
    <citation type="submission" date="2018-08" db="EMBL/GenBank/DDBJ databases">
        <title>Genomic Encyclopedia of Archaeal and Bacterial Type Strains, Phase II (KMG-II): from individual species to whole genera.</title>
        <authorList>
            <person name="Goeker M."/>
        </authorList>
    </citation>
    <scope>NUCLEOTIDE SEQUENCE [LARGE SCALE GENOMIC DNA]</scope>
    <source>
        <strain evidence="2 3">DSM 45791</strain>
    </source>
</reference>
<evidence type="ECO:0000256" key="1">
    <source>
        <dbReference type="SAM" id="Phobius"/>
    </source>
</evidence>
<sequence>MPERIPLDLLDVAVVRRRARFVVVAALVLGLVIGEVVALLGGLVAGGIAAVVVAVPLILLAVVEARRRVWLEGSAVSVRALGTRTVDLHGLTGVDVMITDVRGTRTIGLLVTGAPKGRTINIALATYAAAAGRELGVLALRKLADGLSGAGEPGLLVFAELLVAQLRAEARGEGAPGRPLYQLAAAVPGGKLAQRIQTDAVTRFVATLDS</sequence>
<feature type="transmembrane region" description="Helical" evidence="1">
    <location>
        <begin position="21"/>
        <end position="40"/>
    </location>
</feature>
<dbReference type="OrthoDB" id="4545264at2"/>
<dbReference type="RefSeq" id="WP_116176584.1">
    <property type="nucleotide sequence ID" value="NZ_CP144375.1"/>
</dbReference>
<keyword evidence="1" id="KW-1133">Transmembrane helix</keyword>
<gene>
    <name evidence="2" type="ORF">BCF44_108121</name>
</gene>
<dbReference type="EMBL" id="QUNO01000008">
    <property type="protein sequence ID" value="REH44641.1"/>
    <property type="molecule type" value="Genomic_DNA"/>
</dbReference>
<accession>A0A3E0HFY9</accession>
<comment type="caution">
    <text evidence="2">The sequence shown here is derived from an EMBL/GenBank/DDBJ whole genome shotgun (WGS) entry which is preliminary data.</text>
</comment>
<dbReference type="Proteomes" id="UP000256269">
    <property type="component" value="Unassembled WGS sequence"/>
</dbReference>
<proteinExistence type="predicted"/>
<protein>
    <submittedName>
        <fullName evidence="2">Uncharacterized protein</fullName>
    </submittedName>
</protein>
<keyword evidence="1" id="KW-0812">Transmembrane</keyword>
<organism evidence="2 3">
    <name type="scientific">Kutzneria buriramensis</name>
    <dbReference type="NCBI Taxonomy" id="1045776"/>
    <lineage>
        <taxon>Bacteria</taxon>
        <taxon>Bacillati</taxon>
        <taxon>Actinomycetota</taxon>
        <taxon>Actinomycetes</taxon>
        <taxon>Pseudonocardiales</taxon>
        <taxon>Pseudonocardiaceae</taxon>
        <taxon>Kutzneria</taxon>
    </lineage>
</organism>
<dbReference type="AlphaFoldDB" id="A0A3E0HFY9"/>
<feature type="transmembrane region" description="Helical" evidence="1">
    <location>
        <begin position="46"/>
        <end position="63"/>
    </location>
</feature>
<keyword evidence="1" id="KW-0472">Membrane</keyword>
<keyword evidence="3" id="KW-1185">Reference proteome</keyword>
<evidence type="ECO:0000313" key="3">
    <source>
        <dbReference type="Proteomes" id="UP000256269"/>
    </source>
</evidence>